<accession>A0A2T3MV23</accession>
<dbReference type="EMBL" id="PYMB01000046">
    <property type="protein sequence ID" value="PSW03820.1"/>
    <property type="molecule type" value="Genomic_DNA"/>
</dbReference>
<sequence length="259" mass="27548">MKKTLIALSLASAISAPVMAIEAKTQGSSVEHGILTAQYHVIAAKITQISPDVGKAFSKYATGGSDQRAERREMAYEFMRDLSKQDAETQIAIKDAMGSMYIKSKSKNGDPIFGDYEAQDAFSSIVDDAAAVAAERGETTIEIGGKELKINEVRSALMKEKLSGDDYKKAIESNAKVISEIDEAIAAVNSDSEQSNGGKKPTPIKPDDKNGNGGSNLTPGQRNIVKVSDIMKLEKAGYKVDVDAKGNAQVLDKDGNVAG</sequence>
<feature type="non-terminal residue" evidence="3">
    <location>
        <position position="259"/>
    </location>
</feature>
<name>A0A2T3MV23_9GAMM</name>
<feature type="chain" id="PRO_5015456059" evidence="2">
    <location>
        <begin position="21"/>
        <end position="259"/>
    </location>
</feature>
<evidence type="ECO:0000256" key="1">
    <source>
        <dbReference type="SAM" id="MobiDB-lite"/>
    </source>
</evidence>
<proteinExistence type="predicted"/>
<organism evidence="3 4">
    <name type="scientific">Photobacterium rosenbergii</name>
    <dbReference type="NCBI Taxonomy" id="294936"/>
    <lineage>
        <taxon>Bacteria</taxon>
        <taxon>Pseudomonadati</taxon>
        <taxon>Pseudomonadota</taxon>
        <taxon>Gammaproteobacteria</taxon>
        <taxon>Vibrionales</taxon>
        <taxon>Vibrionaceae</taxon>
        <taxon>Photobacterium</taxon>
    </lineage>
</organism>
<feature type="region of interest" description="Disordered" evidence="1">
    <location>
        <begin position="188"/>
        <end position="224"/>
    </location>
</feature>
<dbReference type="Proteomes" id="UP000241346">
    <property type="component" value="Unassembled WGS sequence"/>
</dbReference>
<evidence type="ECO:0000256" key="2">
    <source>
        <dbReference type="SAM" id="SignalP"/>
    </source>
</evidence>
<protein>
    <submittedName>
        <fullName evidence="3">Uncharacterized protein</fullName>
    </submittedName>
</protein>
<reference evidence="3 4" key="1">
    <citation type="submission" date="2018-03" db="EMBL/GenBank/DDBJ databases">
        <title>Whole genome sequencing of Histamine producing bacteria.</title>
        <authorList>
            <person name="Butler K."/>
        </authorList>
    </citation>
    <scope>NUCLEOTIDE SEQUENCE [LARGE SCALE GENOMIC DNA]</scope>
    <source>
        <strain evidence="3 4">DSM 19138</strain>
    </source>
</reference>
<evidence type="ECO:0000313" key="3">
    <source>
        <dbReference type="EMBL" id="PSW03820.1"/>
    </source>
</evidence>
<feature type="signal peptide" evidence="2">
    <location>
        <begin position="1"/>
        <end position="20"/>
    </location>
</feature>
<dbReference type="RefSeq" id="WP_146157122.1">
    <property type="nucleotide sequence ID" value="NZ_PYMB01000046.1"/>
</dbReference>
<keyword evidence="2" id="KW-0732">Signal</keyword>
<gene>
    <name evidence="3" type="ORF">C9J01_28845</name>
</gene>
<evidence type="ECO:0000313" key="4">
    <source>
        <dbReference type="Proteomes" id="UP000241346"/>
    </source>
</evidence>
<comment type="caution">
    <text evidence="3">The sequence shown here is derived from an EMBL/GenBank/DDBJ whole genome shotgun (WGS) entry which is preliminary data.</text>
</comment>
<dbReference type="AlphaFoldDB" id="A0A2T3MV23"/>